<dbReference type="Pfam" id="PF06114">
    <property type="entry name" value="Peptidase_M78"/>
    <property type="match status" value="1"/>
</dbReference>
<evidence type="ECO:0000313" key="3">
    <source>
        <dbReference type="Proteomes" id="UP000094893"/>
    </source>
</evidence>
<accession>A0A1C2ITS8</accession>
<dbReference type="AlphaFoldDB" id="A0A1C2ITS8"/>
<evidence type="ECO:0000259" key="1">
    <source>
        <dbReference type="Pfam" id="PF06114"/>
    </source>
</evidence>
<dbReference type="EMBL" id="LWSA01000344">
    <property type="protein sequence ID" value="OCX67546.1"/>
    <property type="molecule type" value="Genomic_DNA"/>
</dbReference>
<gene>
    <name evidence="2" type="ORF">A6P07_19635</name>
</gene>
<proteinExistence type="predicted"/>
<dbReference type="PANTHER" id="PTHR43236:SF1">
    <property type="entry name" value="BLL7220 PROTEIN"/>
    <property type="match status" value="1"/>
</dbReference>
<dbReference type="InterPro" id="IPR052345">
    <property type="entry name" value="Rad_response_metalloprotease"/>
</dbReference>
<feature type="domain" description="IrrE N-terminal-like" evidence="1">
    <location>
        <begin position="71"/>
        <end position="177"/>
    </location>
</feature>
<dbReference type="RefSeq" id="WP_024893126.1">
    <property type="nucleotide sequence ID" value="NZ_LWRZ01000015.1"/>
</dbReference>
<sequence length="183" mass="21411">MNNPQTKTANQVLDEVYSGNPTQDFIDPYRIARYYNIQIIEEKSLSDEIIGEITCDEDVVKIKLNPLNTQYEPRKNFTIAHELGHYFMHFENSCREFIDNKKTMNRTASFWDRKESEANDFAANLLMPVSLILTNSKHIIDEYKKENGSNHMPENEFIDQLSRTLKVSRESLTFRLKNIGVIK</sequence>
<dbReference type="Gene3D" id="1.10.10.2910">
    <property type="match status" value="1"/>
</dbReference>
<dbReference type="InterPro" id="IPR010359">
    <property type="entry name" value="IrrE_HExxH"/>
</dbReference>
<organism evidence="2 3">
    <name type="scientific">Acidithiobacillus thiooxidans</name>
    <name type="common">Thiobacillus thiooxidans</name>
    <dbReference type="NCBI Taxonomy" id="930"/>
    <lineage>
        <taxon>Bacteria</taxon>
        <taxon>Pseudomonadati</taxon>
        <taxon>Pseudomonadota</taxon>
        <taxon>Acidithiobacillia</taxon>
        <taxon>Acidithiobacillales</taxon>
        <taxon>Acidithiobacillaceae</taxon>
        <taxon>Acidithiobacillus</taxon>
    </lineage>
</organism>
<comment type="caution">
    <text evidence="2">The sequence shown here is derived from an EMBL/GenBank/DDBJ whole genome shotgun (WGS) entry which is preliminary data.</text>
</comment>
<dbReference type="PANTHER" id="PTHR43236">
    <property type="entry name" value="ANTITOXIN HIGA1"/>
    <property type="match status" value="1"/>
</dbReference>
<name>A0A1C2ITS8_ACITH</name>
<dbReference type="Proteomes" id="UP000094893">
    <property type="component" value="Unassembled WGS sequence"/>
</dbReference>
<evidence type="ECO:0000313" key="2">
    <source>
        <dbReference type="EMBL" id="OCX67546.1"/>
    </source>
</evidence>
<protein>
    <recommendedName>
        <fullName evidence="1">IrrE N-terminal-like domain-containing protein</fullName>
    </recommendedName>
</protein>
<reference evidence="2 3" key="1">
    <citation type="journal article" date="2016" name="Int. J. Mol. Sci.">
        <title>Comparative genomics of the extreme acidophile Acidithiobacillus thiooxidans reveals intraspecific divergence and niche adaptation.</title>
        <authorList>
            <person name="Zhang X."/>
            <person name="Feng X."/>
            <person name="Tao J."/>
            <person name="Ma L."/>
            <person name="Xiao Y."/>
            <person name="Liang Y."/>
            <person name="Liu X."/>
            <person name="Yin H."/>
        </authorList>
    </citation>
    <scope>NUCLEOTIDE SEQUENCE [LARGE SCALE GENOMIC DNA]</scope>
    <source>
        <strain evidence="2 3">A02</strain>
    </source>
</reference>